<gene>
    <name evidence="2" type="ORF">AWJ20_3151</name>
</gene>
<reference evidence="2 3" key="1">
    <citation type="submission" date="2016-02" db="EMBL/GenBank/DDBJ databases">
        <title>Complete genome sequence and transcriptome regulation of the pentose utilising yeast Sugiyamaella lignohabitans.</title>
        <authorList>
            <person name="Bellasio M."/>
            <person name="Peymann A."/>
            <person name="Valli M."/>
            <person name="Sipitzky M."/>
            <person name="Graf A."/>
            <person name="Sauer M."/>
            <person name="Marx H."/>
            <person name="Mattanovich D."/>
        </authorList>
    </citation>
    <scope>NUCLEOTIDE SEQUENCE [LARGE SCALE GENOMIC DNA]</scope>
    <source>
        <strain evidence="2 3">CBS 10342</strain>
    </source>
</reference>
<keyword evidence="3" id="KW-1185">Reference proteome</keyword>
<organism evidence="2 3">
    <name type="scientific">Sugiyamaella lignohabitans</name>
    <dbReference type="NCBI Taxonomy" id="796027"/>
    <lineage>
        <taxon>Eukaryota</taxon>
        <taxon>Fungi</taxon>
        <taxon>Dikarya</taxon>
        <taxon>Ascomycota</taxon>
        <taxon>Saccharomycotina</taxon>
        <taxon>Dipodascomycetes</taxon>
        <taxon>Dipodascales</taxon>
        <taxon>Trichomonascaceae</taxon>
        <taxon>Sugiyamaella</taxon>
    </lineage>
</organism>
<sequence>MVQLLASLASLLLASSVNGLHAPVKYWCGKKYNSSASNFDGYNLGWSDVERDLPRLVESQQIRIVQETLPYLESSSNAALVAYIPQHYFNLAGNMNITVSVPELNASTVIGPQDAGNGVSFPADISNATLGRSIISADVSYASYKLSSETQKYFDTVYFDLYKVTAPSNGSVVTLDAVTQALSVNGSKAFIPVGYYVDAGTVLADYESAKSNFSQYASEGYNVLMYTGPISNQTQMEWTLDLAEEHGLYFQADVTDITNSVDDLVYFIANYSSHPAFLSYYIGNEPDGDEGIGSFEPVQSLRAYKLIKLQDPYHPVTLVTNCQHSAPDYVDHIDFYMVDVYAVGIPTEYNGFVCNTTQGCCGCDNCDAQNPVKSIADRYEAVRSDLGIQYPPTMLVAQTFYDNTSYWSRNPTYEEEFTMAWTSIISGGSGVLGYTWPVSNSPNASLPLSQAISDFANEYLGDKGLSARTTLSGPRTTYGSFNGIYYAIWNTGTIVAVNTNYSNSSLSIDVSPFIKPNVKSLSVKSLGATAKQNMTSVPISGGVLTDQFGYLEVKAYTT</sequence>
<dbReference type="EMBL" id="CP014503">
    <property type="protein sequence ID" value="ANB15523.1"/>
    <property type="molecule type" value="Genomic_DNA"/>
</dbReference>
<keyword evidence="1" id="KW-0732">Signal</keyword>
<dbReference type="GeneID" id="30035142"/>
<dbReference type="KEGG" id="slb:AWJ20_3151"/>
<dbReference type="AlphaFoldDB" id="A0A167FNX1"/>
<accession>A0A167FNX1</accession>
<feature type="chain" id="PRO_5007886406" evidence="1">
    <location>
        <begin position="20"/>
        <end position="558"/>
    </location>
</feature>
<dbReference type="Proteomes" id="UP000189580">
    <property type="component" value="Chromosome b"/>
</dbReference>
<dbReference type="OrthoDB" id="2338662at2759"/>
<evidence type="ECO:0000256" key="1">
    <source>
        <dbReference type="SAM" id="SignalP"/>
    </source>
</evidence>
<dbReference type="SUPFAM" id="SSF51445">
    <property type="entry name" value="(Trans)glycosidases"/>
    <property type="match status" value="1"/>
</dbReference>
<dbReference type="RefSeq" id="XP_018738000.1">
    <property type="nucleotide sequence ID" value="XM_018880153.1"/>
</dbReference>
<name>A0A167FNX1_9ASCO</name>
<feature type="signal peptide" evidence="1">
    <location>
        <begin position="1"/>
        <end position="19"/>
    </location>
</feature>
<dbReference type="InterPro" id="IPR017853">
    <property type="entry name" value="GH"/>
</dbReference>
<evidence type="ECO:0000313" key="3">
    <source>
        <dbReference type="Proteomes" id="UP000189580"/>
    </source>
</evidence>
<protein>
    <submittedName>
        <fullName evidence="2">Uncharacterized protein</fullName>
    </submittedName>
</protein>
<evidence type="ECO:0000313" key="2">
    <source>
        <dbReference type="EMBL" id="ANB15523.1"/>
    </source>
</evidence>
<proteinExistence type="predicted"/>
<dbReference type="Gene3D" id="3.20.20.80">
    <property type="entry name" value="Glycosidases"/>
    <property type="match status" value="1"/>
</dbReference>